<dbReference type="CDD" id="cd00037">
    <property type="entry name" value="CLECT"/>
    <property type="match status" value="1"/>
</dbReference>
<dbReference type="InterPro" id="IPR016187">
    <property type="entry name" value="CTDL_fold"/>
</dbReference>
<protein>
    <recommendedName>
        <fullName evidence="2">C-type lectin domain-containing protein</fullName>
    </recommendedName>
</protein>
<evidence type="ECO:0008006" key="2">
    <source>
        <dbReference type="Google" id="ProtNLM"/>
    </source>
</evidence>
<evidence type="ECO:0000313" key="1">
    <source>
        <dbReference type="EMBL" id="CAD7444431.1"/>
    </source>
</evidence>
<organism evidence="1">
    <name type="scientific">Timema bartmani</name>
    <dbReference type="NCBI Taxonomy" id="61472"/>
    <lineage>
        <taxon>Eukaryota</taxon>
        <taxon>Metazoa</taxon>
        <taxon>Ecdysozoa</taxon>
        <taxon>Arthropoda</taxon>
        <taxon>Hexapoda</taxon>
        <taxon>Insecta</taxon>
        <taxon>Pterygota</taxon>
        <taxon>Neoptera</taxon>
        <taxon>Polyneoptera</taxon>
        <taxon>Phasmatodea</taxon>
        <taxon>Timematodea</taxon>
        <taxon>Timematoidea</taxon>
        <taxon>Timematidae</taxon>
        <taxon>Timema</taxon>
    </lineage>
</organism>
<reference evidence="1" key="1">
    <citation type="submission" date="2020-11" db="EMBL/GenBank/DDBJ databases">
        <authorList>
            <person name="Tran Van P."/>
        </authorList>
    </citation>
    <scope>NUCLEOTIDE SEQUENCE</scope>
</reference>
<name>A0A7R9F0E5_9NEOP</name>
<dbReference type="Gene3D" id="3.10.100.10">
    <property type="entry name" value="Mannose-Binding Protein A, subunit A"/>
    <property type="match status" value="1"/>
</dbReference>
<dbReference type="AlphaFoldDB" id="A0A7R9F0E5"/>
<dbReference type="SUPFAM" id="SSF56436">
    <property type="entry name" value="C-type lectin-like"/>
    <property type="match status" value="1"/>
</dbReference>
<gene>
    <name evidence="1" type="ORF">TBIB3V08_LOCUS6809</name>
</gene>
<sequence>MPQKVQQLDRFGECSIDNAHAQASFIWRCLNIIQVMTVWSLGTGDNYLLAAILLFLLPPGLGVISIHDDEDISPEYELAKLYDRYPTADDEAYIGVHGFFQDGLYLSIFGLKLDEEGYDRWVYSEPGTRPHEDCGTVIRAKMEMSYSRCVEPRPFFCEIELSEAKRRHRRPFSSCIKNMYTWGKYKLKDFSATLRR</sequence>
<dbReference type="InterPro" id="IPR016186">
    <property type="entry name" value="C-type_lectin-like/link_sf"/>
</dbReference>
<accession>A0A7R9F0E5</accession>
<dbReference type="EMBL" id="OD566656">
    <property type="protein sequence ID" value="CAD7444431.1"/>
    <property type="molecule type" value="Genomic_DNA"/>
</dbReference>
<proteinExistence type="predicted"/>